<reference evidence="1" key="1">
    <citation type="submission" date="2019-08" db="EMBL/GenBank/DDBJ databases">
        <authorList>
            <person name="Kucharzyk K."/>
            <person name="Murdoch R.W."/>
            <person name="Higgins S."/>
            <person name="Loffler F."/>
        </authorList>
    </citation>
    <scope>NUCLEOTIDE SEQUENCE</scope>
</reference>
<organism evidence="1">
    <name type="scientific">bioreactor metagenome</name>
    <dbReference type="NCBI Taxonomy" id="1076179"/>
    <lineage>
        <taxon>unclassified sequences</taxon>
        <taxon>metagenomes</taxon>
        <taxon>ecological metagenomes</taxon>
    </lineage>
</organism>
<dbReference type="InterPro" id="IPR021874">
    <property type="entry name" value="Phage_Mu_Gp27"/>
</dbReference>
<evidence type="ECO:0000313" key="1">
    <source>
        <dbReference type="EMBL" id="MPM32310.1"/>
    </source>
</evidence>
<protein>
    <submittedName>
        <fullName evidence="1">Uncharacterized protein</fullName>
    </submittedName>
</protein>
<dbReference type="Pfam" id="PF11985">
    <property type="entry name" value="Phage_Mu_Gp27"/>
    <property type="match status" value="1"/>
</dbReference>
<dbReference type="EMBL" id="VSSQ01006324">
    <property type="protein sequence ID" value="MPM32310.1"/>
    <property type="molecule type" value="Genomic_DNA"/>
</dbReference>
<accession>A0A644YUN3</accession>
<dbReference type="AlphaFoldDB" id="A0A644YUN3"/>
<proteinExistence type="predicted"/>
<gene>
    <name evidence="1" type="ORF">SDC9_78872</name>
</gene>
<sequence>MQRTQAIAQAVEQHPDLDYTKAASMVLMDGLMQRVSTAEGDFQEMPLDKAGRLIASLSRNATYEKRVRQDMKKKAELAFDQMEAELMAAIKQHPELTGELRSVLARAREKVVTDGED</sequence>
<name>A0A644YUN3_9ZZZZ</name>
<comment type="caution">
    <text evidence="1">The sequence shown here is derived from an EMBL/GenBank/DDBJ whole genome shotgun (WGS) entry which is preliminary data.</text>
</comment>